<organism evidence="1 2">
    <name type="scientific">Bradyrhizobium barranii subsp. apii</name>
    <dbReference type="NCBI Taxonomy" id="2819348"/>
    <lineage>
        <taxon>Bacteria</taxon>
        <taxon>Pseudomonadati</taxon>
        <taxon>Pseudomonadota</taxon>
        <taxon>Alphaproteobacteria</taxon>
        <taxon>Hyphomicrobiales</taxon>
        <taxon>Nitrobacteraceae</taxon>
        <taxon>Bradyrhizobium</taxon>
        <taxon>Bradyrhizobium barranii</taxon>
    </lineage>
</organism>
<accession>A0A8T5VI39</accession>
<reference evidence="1" key="1">
    <citation type="journal article" date="2017" name="Syst. Appl. Microbiol.">
        <title>Soybeans inoculated with root zone soils of Canadian native legumes harbour diverse and novel Bradyrhizobium spp. that possess agricultural potential.</title>
        <authorList>
            <person name="Bromfield E.S.P."/>
            <person name="Cloutier S."/>
            <person name="Tambong J.T."/>
            <person name="Tran Thi T.V."/>
        </authorList>
    </citation>
    <scope>NUCLEOTIDE SEQUENCE</scope>
    <source>
        <strain evidence="1">1S5</strain>
    </source>
</reference>
<dbReference type="EMBL" id="CP096255">
    <property type="protein sequence ID" value="UPT88507.1"/>
    <property type="molecule type" value="Genomic_DNA"/>
</dbReference>
<gene>
    <name evidence="1" type="ORF">HAP41_0000005295</name>
</gene>
<protein>
    <submittedName>
        <fullName evidence="1">Uncharacterized protein</fullName>
    </submittedName>
</protein>
<sequence>MARSFNHKAGNKARETKAPAFIAWHVAEKSDSKSFWTRIGAGWDHEDGKGLTLQLDLVPVSGGRIVLRTPAEATEERGA</sequence>
<evidence type="ECO:0000313" key="1">
    <source>
        <dbReference type="EMBL" id="UPT88507.1"/>
    </source>
</evidence>
<dbReference type="AlphaFoldDB" id="A0A8T5VI39"/>
<dbReference type="RefSeq" id="WP_166104711.1">
    <property type="nucleotide sequence ID" value="NZ_CP096255.1"/>
</dbReference>
<reference evidence="1" key="2">
    <citation type="submission" date="2022-04" db="EMBL/GenBank/DDBJ databases">
        <authorList>
            <person name="Bromfield E.S.P."/>
            <person name="Cloutier S."/>
        </authorList>
    </citation>
    <scope>NUCLEOTIDE SEQUENCE</scope>
    <source>
        <strain evidence="1">1S5</strain>
    </source>
</reference>
<name>A0A8T5VI39_9BRAD</name>
<evidence type="ECO:0000313" key="2">
    <source>
        <dbReference type="Proteomes" id="UP000551709"/>
    </source>
</evidence>
<dbReference type="Proteomes" id="UP000551709">
    <property type="component" value="Chromosome"/>
</dbReference>
<proteinExistence type="predicted"/>